<comment type="caution">
    <text evidence="1">The sequence shown here is derived from an EMBL/GenBank/DDBJ whole genome shotgun (WGS) entry which is preliminary data.</text>
</comment>
<dbReference type="AlphaFoldDB" id="A0A645C5H9"/>
<evidence type="ECO:0000313" key="1">
    <source>
        <dbReference type="EMBL" id="MPM73020.1"/>
    </source>
</evidence>
<gene>
    <name evidence="1" type="ORF">SDC9_119996</name>
</gene>
<sequence>MLDASLAIEEGKVSVDQSKELCVQAQIRENDGSLVGMKLTLVEQYIQQPILLITRSGSLMVEQELSLGFFPEQAMLQGELIVGNLKLGDTIKLKSFIVFPEGFLVIVPKNNAVLVEELL</sequence>
<organism evidence="1">
    <name type="scientific">bioreactor metagenome</name>
    <dbReference type="NCBI Taxonomy" id="1076179"/>
    <lineage>
        <taxon>unclassified sequences</taxon>
        <taxon>metagenomes</taxon>
        <taxon>ecological metagenomes</taxon>
    </lineage>
</organism>
<proteinExistence type="predicted"/>
<name>A0A645C5H9_9ZZZZ</name>
<dbReference type="EMBL" id="VSSQ01025103">
    <property type="protein sequence ID" value="MPM73020.1"/>
    <property type="molecule type" value="Genomic_DNA"/>
</dbReference>
<accession>A0A645C5H9</accession>
<protein>
    <submittedName>
        <fullName evidence="1">Uncharacterized protein</fullName>
    </submittedName>
</protein>
<reference evidence="1" key="1">
    <citation type="submission" date="2019-08" db="EMBL/GenBank/DDBJ databases">
        <authorList>
            <person name="Kucharzyk K."/>
            <person name="Murdoch R.W."/>
            <person name="Higgins S."/>
            <person name="Loffler F."/>
        </authorList>
    </citation>
    <scope>NUCLEOTIDE SEQUENCE</scope>
</reference>